<proteinExistence type="predicted"/>
<evidence type="ECO:0000313" key="3">
    <source>
        <dbReference type="Proteomes" id="UP000017836"/>
    </source>
</evidence>
<accession>W1NXV2</accession>
<evidence type="ECO:0000259" key="1">
    <source>
        <dbReference type="Pfam" id="PF10536"/>
    </source>
</evidence>
<feature type="domain" description="Aminotransferase-like plant mobile" evidence="1">
    <location>
        <begin position="8"/>
        <end position="161"/>
    </location>
</feature>
<dbReference type="PANTHER" id="PTHR46033">
    <property type="entry name" value="PROTEIN MAIN-LIKE 2"/>
    <property type="match status" value="1"/>
</dbReference>
<dbReference type="Proteomes" id="UP000017836">
    <property type="component" value="Unassembled WGS sequence"/>
</dbReference>
<organism evidence="2 3">
    <name type="scientific">Amborella trichopoda</name>
    <dbReference type="NCBI Taxonomy" id="13333"/>
    <lineage>
        <taxon>Eukaryota</taxon>
        <taxon>Viridiplantae</taxon>
        <taxon>Streptophyta</taxon>
        <taxon>Embryophyta</taxon>
        <taxon>Tracheophyta</taxon>
        <taxon>Spermatophyta</taxon>
        <taxon>Magnoliopsida</taxon>
        <taxon>Amborellales</taxon>
        <taxon>Amborellaceae</taxon>
        <taxon>Amborella</taxon>
    </lineage>
</organism>
<name>W1NXV2_AMBTC</name>
<dbReference type="InterPro" id="IPR044824">
    <property type="entry name" value="MAIN-like"/>
</dbReference>
<protein>
    <recommendedName>
        <fullName evidence="1">Aminotransferase-like plant mobile domain-containing protein</fullName>
    </recommendedName>
</protein>
<feature type="non-terminal residue" evidence="2">
    <location>
        <position position="1"/>
    </location>
</feature>
<dbReference type="HOGENOM" id="CLU_1671685_0_0_1"/>
<dbReference type="Pfam" id="PF10536">
    <property type="entry name" value="PMD"/>
    <property type="match status" value="1"/>
</dbReference>
<dbReference type="EMBL" id="KI394634">
    <property type="protein sequence ID" value="ERN02452.1"/>
    <property type="molecule type" value="Genomic_DNA"/>
</dbReference>
<sequence length="162" mass="19159">FIAGNNANEIFTILRDIEKADIYKWGATTLAYLYRFLGNICTFKRRYFSGSATLMQCWSYEHNIYMRPIPHSISPNMPRAKRWESPKNYYDNPHNLMFPITQEFDNLQPNEVIWNPYLKPNDAISDDRHQAFETAMCLTILIFNDIDEPYMPDRVCRLFGAK</sequence>
<dbReference type="PANTHER" id="PTHR46033:SF1">
    <property type="entry name" value="PROTEIN MAIN-LIKE 2"/>
    <property type="match status" value="1"/>
</dbReference>
<dbReference type="AlphaFoldDB" id="W1NXV2"/>
<gene>
    <name evidence="2" type="ORF">AMTR_s00096p00173160</name>
</gene>
<keyword evidence="3" id="KW-1185">Reference proteome</keyword>
<evidence type="ECO:0000313" key="2">
    <source>
        <dbReference type="EMBL" id="ERN02452.1"/>
    </source>
</evidence>
<dbReference type="InterPro" id="IPR019557">
    <property type="entry name" value="AminoTfrase-like_pln_mobile"/>
</dbReference>
<reference evidence="3" key="1">
    <citation type="journal article" date="2013" name="Science">
        <title>The Amborella genome and the evolution of flowering plants.</title>
        <authorList>
            <consortium name="Amborella Genome Project"/>
        </authorList>
    </citation>
    <scope>NUCLEOTIDE SEQUENCE [LARGE SCALE GENOMIC DNA]</scope>
</reference>
<dbReference type="GO" id="GO:0010073">
    <property type="term" value="P:meristem maintenance"/>
    <property type="evidence" value="ECO:0007669"/>
    <property type="project" value="InterPro"/>
</dbReference>